<dbReference type="SUPFAM" id="SSF51735">
    <property type="entry name" value="NAD(P)-binding Rossmann-fold domains"/>
    <property type="match status" value="1"/>
</dbReference>
<sequence length="222" mass="24121">MTCCKAVWEVMKRQNYGRILMLTSSTGVYGNYGHANDGVANMGLIGLMHALHLEGVRYGIRVNTLSPVVSSQPLGGLIDDSYRPADSIASITAAMMYLVSDQAPARFSLSAGEGCYSASRTYETEGIHLSPKAQTPERISQQLNKIIDPQGQLGLQQSAELAMRFISLAKKAKCSIFSRMPESRLQGAITSFSKADSPKQEAQACPKASSRFLSRLWRTHGG</sequence>
<dbReference type="EMBL" id="CP019343">
    <property type="protein sequence ID" value="ARN75306.1"/>
    <property type="molecule type" value="Genomic_DNA"/>
</dbReference>
<evidence type="ECO:0000313" key="4">
    <source>
        <dbReference type="Proteomes" id="UP000193450"/>
    </source>
</evidence>
<dbReference type="PANTHER" id="PTHR45024:SF2">
    <property type="entry name" value="SCP2 DOMAIN-CONTAINING PROTEIN"/>
    <property type="match status" value="1"/>
</dbReference>
<reference evidence="3 4" key="1">
    <citation type="submission" date="2016-11" db="EMBL/GenBank/DDBJ databases">
        <title>Trade-off between light-utilization and light-protection in marine flavobacteria.</title>
        <authorList>
            <person name="Kumagai Y."/>
        </authorList>
    </citation>
    <scope>NUCLEOTIDE SEQUENCE [LARGE SCALE GENOMIC DNA]</scope>
    <source>
        <strain evidence="3 4">NBRC 107125</strain>
    </source>
</reference>
<proteinExistence type="inferred from homology"/>
<gene>
    <name evidence="3" type="ORF">BST96_14995</name>
</gene>
<dbReference type="Proteomes" id="UP000193450">
    <property type="component" value="Chromosome"/>
</dbReference>
<dbReference type="STRING" id="716816.BST96_14995"/>
<evidence type="ECO:0000256" key="2">
    <source>
        <dbReference type="ARBA" id="ARBA00023002"/>
    </source>
</evidence>
<dbReference type="InterPro" id="IPR051687">
    <property type="entry name" value="Peroxisomal_Beta-Oxidation"/>
</dbReference>
<comment type="similarity">
    <text evidence="1">Belongs to the short-chain dehydrogenases/reductases (SDR) family.</text>
</comment>
<accession>A0A1X9NCJ1</accession>
<dbReference type="KEGG" id="osg:BST96_14995"/>
<evidence type="ECO:0008006" key="5">
    <source>
        <dbReference type="Google" id="ProtNLM"/>
    </source>
</evidence>
<keyword evidence="2" id="KW-0560">Oxidoreductase</keyword>
<dbReference type="Pfam" id="PF00106">
    <property type="entry name" value="adh_short"/>
    <property type="match status" value="1"/>
</dbReference>
<dbReference type="GO" id="GO:0016491">
    <property type="term" value="F:oxidoreductase activity"/>
    <property type="evidence" value="ECO:0007669"/>
    <property type="project" value="UniProtKB-KW"/>
</dbReference>
<evidence type="ECO:0000256" key="1">
    <source>
        <dbReference type="ARBA" id="ARBA00006484"/>
    </source>
</evidence>
<dbReference type="InterPro" id="IPR002347">
    <property type="entry name" value="SDR_fam"/>
</dbReference>
<dbReference type="AlphaFoldDB" id="A0A1X9NCJ1"/>
<keyword evidence="4" id="KW-1185">Reference proteome</keyword>
<evidence type="ECO:0000313" key="3">
    <source>
        <dbReference type="EMBL" id="ARN75306.1"/>
    </source>
</evidence>
<organism evidence="3 4">
    <name type="scientific">Oceanicoccus sagamiensis</name>
    <dbReference type="NCBI Taxonomy" id="716816"/>
    <lineage>
        <taxon>Bacteria</taxon>
        <taxon>Pseudomonadati</taxon>
        <taxon>Pseudomonadota</taxon>
        <taxon>Gammaproteobacteria</taxon>
        <taxon>Cellvibrionales</taxon>
        <taxon>Spongiibacteraceae</taxon>
        <taxon>Oceanicoccus</taxon>
    </lineage>
</organism>
<name>A0A1X9NCJ1_9GAMM</name>
<dbReference type="Gene3D" id="3.40.50.720">
    <property type="entry name" value="NAD(P)-binding Rossmann-like Domain"/>
    <property type="match status" value="2"/>
</dbReference>
<dbReference type="PANTHER" id="PTHR45024">
    <property type="entry name" value="DEHYDROGENASES, SHORT CHAIN"/>
    <property type="match status" value="1"/>
</dbReference>
<protein>
    <recommendedName>
        <fullName evidence="5">Ketoreductase (KR) domain-containing protein</fullName>
    </recommendedName>
</protein>
<dbReference type="InterPro" id="IPR036291">
    <property type="entry name" value="NAD(P)-bd_dom_sf"/>
</dbReference>